<dbReference type="PANTHER" id="PTHR22773">
    <property type="entry name" value="NADH DEHYDROGENASE"/>
    <property type="match status" value="1"/>
</dbReference>
<comment type="catalytic activity">
    <reaction evidence="5">
        <text>a quinone + NADH + 5 H(+)(in) = a quinol + NAD(+) + 4 H(+)(out)</text>
        <dbReference type="Rhea" id="RHEA:57888"/>
        <dbReference type="ChEBI" id="CHEBI:15378"/>
        <dbReference type="ChEBI" id="CHEBI:24646"/>
        <dbReference type="ChEBI" id="CHEBI:57540"/>
        <dbReference type="ChEBI" id="CHEBI:57945"/>
        <dbReference type="ChEBI" id="CHEBI:132124"/>
    </reaction>
</comment>
<dbReference type="OrthoDB" id="9768329at2"/>
<keyword evidence="5" id="KW-0830">Ubiquinone</keyword>
<dbReference type="InterPro" id="IPR001750">
    <property type="entry name" value="ND/Mrp_TM"/>
</dbReference>
<feature type="transmembrane region" description="Helical" evidence="5">
    <location>
        <begin position="210"/>
        <end position="228"/>
    </location>
</feature>
<feature type="transmembrane region" description="Helical" evidence="5">
    <location>
        <begin position="169"/>
        <end position="190"/>
    </location>
</feature>
<dbReference type="AlphaFoldDB" id="A0A229FTY0"/>
<organism evidence="8 9">
    <name type="scientific">Polynucleobacter cosmopolitanus</name>
    <dbReference type="NCBI Taxonomy" id="351345"/>
    <lineage>
        <taxon>Bacteria</taxon>
        <taxon>Pseudomonadati</taxon>
        <taxon>Pseudomonadota</taxon>
        <taxon>Betaproteobacteria</taxon>
        <taxon>Burkholderiales</taxon>
        <taxon>Burkholderiaceae</taxon>
        <taxon>Polynucleobacter</taxon>
    </lineage>
</organism>
<dbReference type="GO" id="GO:0005886">
    <property type="term" value="C:plasma membrane"/>
    <property type="evidence" value="ECO:0007669"/>
    <property type="project" value="UniProtKB-SubCell"/>
</dbReference>
<evidence type="ECO:0000313" key="9">
    <source>
        <dbReference type="Proteomes" id="UP000215188"/>
    </source>
</evidence>
<comment type="subunit">
    <text evidence="5">NDH-1 is composed of 14 different subunits. Subunits NuoA, H, J, K, L, M, N constitute the membrane sector of the complex.</text>
</comment>
<keyword evidence="5" id="KW-0874">Quinone</keyword>
<feature type="transmembrane region" description="Helical" evidence="5">
    <location>
        <begin position="140"/>
        <end position="157"/>
    </location>
</feature>
<keyword evidence="2 5" id="KW-0812">Transmembrane</keyword>
<dbReference type="GO" id="GO:0048038">
    <property type="term" value="F:quinone binding"/>
    <property type="evidence" value="ECO:0007669"/>
    <property type="project" value="UniProtKB-KW"/>
</dbReference>
<evidence type="ECO:0000256" key="6">
    <source>
        <dbReference type="RuleBase" id="RU000320"/>
    </source>
</evidence>
<evidence type="ECO:0000259" key="7">
    <source>
        <dbReference type="Pfam" id="PF00361"/>
    </source>
</evidence>
<feature type="transmembrane region" description="Helical" evidence="5">
    <location>
        <begin position="6"/>
        <end position="27"/>
    </location>
</feature>
<dbReference type="GO" id="GO:0042773">
    <property type="term" value="P:ATP synthesis coupled electron transport"/>
    <property type="evidence" value="ECO:0007669"/>
    <property type="project" value="InterPro"/>
</dbReference>
<dbReference type="InterPro" id="IPR010096">
    <property type="entry name" value="NADH-Q_OxRdtase_suN/2"/>
</dbReference>
<feature type="transmembrane region" description="Helical" evidence="5">
    <location>
        <begin position="309"/>
        <end position="329"/>
    </location>
</feature>
<reference evidence="8 9" key="1">
    <citation type="submission" date="2017-06" db="EMBL/GenBank/DDBJ databases">
        <title>Reclassification of a Polynucleobacter cosmopolitanus strain isolated from tropical Lake Victoria as Polynucleobacter victoriensis comb. nov.</title>
        <authorList>
            <person name="Hahn M.W."/>
        </authorList>
    </citation>
    <scope>NUCLEOTIDE SEQUENCE [LARGE SCALE GENOMIC DNA]</scope>
    <source>
        <strain evidence="8 9">MWH-MoIso2</strain>
    </source>
</reference>
<evidence type="ECO:0000256" key="2">
    <source>
        <dbReference type="ARBA" id="ARBA00022692"/>
    </source>
</evidence>
<dbReference type="Pfam" id="PF00361">
    <property type="entry name" value="Proton_antipo_M"/>
    <property type="match status" value="1"/>
</dbReference>
<proteinExistence type="inferred from homology"/>
<evidence type="ECO:0000256" key="1">
    <source>
        <dbReference type="ARBA" id="ARBA00004127"/>
    </source>
</evidence>
<gene>
    <name evidence="5" type="primary">nuoN</name>
    <name evidence="8" type="ORF">AOC33_07400</name>
</gene>
<name>A0A229FTY0_9BURK</name>
<comment type="caution">
    <text evidence="8">The sequence shown here is derived from an EMBL/GenBank/DDBJ whole genome shotgun (WGS) entry which is preliminary data.</text>
</comment>
<evidence type="ECO:0000313" key="8">
    <source>
        <dbReference type="EMBL" id="OXL15120.1"/>
    </source>
</evidence>
<protein>
    <recommendedName>
        <fullName evidence="5">NADH-quinone oxidoreductase subunit N</fullName>
        <ecNumber evidence="5">7.1.1.-</ecNumber>
    </recommendedName>
    <alternativeName>
        <fullName evidence="5">NADH dehydrogenase I subunit N</fullName>
    </alternativeName>
    <alternativeName>
        <fullName evidence="5">NDH-1 subunit N</fullName>
    </alternativeName>
</protein>
<dbReference type="EMBL" id="NJGG01000002">
    <property type="protein sequence ID" value="OXL15120.1"/>
    <property type="molecule type" value="Genomic_DNA"/>
</dbReference>
<dbReference type="GO" id="GO:0050136">
    <property type="term" value="F:NADH dehydrogenase (quinone) (non-electrogenic) activity"/>
    <property type="evidence" value="ECO:0007669"/>
    <property type="project" value="UniProtKB-UniRule"/>
</dbReference>
<comment type="similarity">
    <text evidence="5">Belongs to the complex I subunit 2 family.</text>
</comment>
<keyword evidence="5" id="KW-0813">Transport</keyword>
<evidence type="ECO:0000256" key="5">
    <source>
        <dbReference type="HAMAP-Rule" id="MF_00445"/>
    </source>
</evidence>
<accession>A0A229FTY0</accession>
<comment type="subcellular location">
    <subcellularLocation>
        <location evidence="5">Cell membrane</location>
        <topology evidence="5">Multi-pass membrane protein</topology>
    </subcellularLocation>
    <subcellularLocation>
        <location evidence="1">Endomembrane system</location>
        <topology evidence="1">Multi-pass membrane protein</topology>
    </subcellularLocation>
    <subcellularLocation>
        <location evidence="6">Membrane</location>
        <topology evidence="6">Multi-pass membrane protein</topology>
    </subcellularLocation>
</comment>
<keyword evidence="3 5" id="KW-1133">Transmembrane helix</keyword>
<dbReference type="Proteomes" id="UP000215188">
    <property type="component" value="Unassembled WGS sequence"/>
</dbReference>
<keyword evidence="5" id="KW-0520">NAD</keyword>
<keyword evidence="5" id="KW-1003">Cell membrane</keyword>
<feature type="transmembrane region" description="Helical" evidence="5">
    <location>
        <begin position="335"/>
        <end position="358"/>
    </location>
</feature>
<sequence>MQSIDLIAMLPELVLLTVACLLLMTVFMNEPQASDEDIFYAPRGTELAYKISLALLLGLSFAFGLQAVDQPVHAFNNLFIVDALSSILKSVACLAVFVTLVYSKQYLIDRGLFRVDFIVLTLLALMGQCVMISGSNLLTLYLGLELLALPTYALVAMKRDSALGTEAAMKYFILGALASGFLLYGMSMLYGATGSLDLDEILKAVGDQRINRLVLAFAVVFIVSGLAFKLGVAPFHMWVPDVYQGAPTAVTLMIAGAPKVAAFALLFRLLVGGLLPLTNDWQPMIMILAVMSLVIGNLTAIAQTNLKRMLAYSTISHMGFMILGMLSIFDEHAYSAALFYAVTYVLTTLGSFGLLMILSRKGYECETLDDLKGLNRRHPWMAFIGLILMFSLAGIPPTVGFAAKLSILEALIDSEHLYLAIIAVMASLVGAFYYLRVVKCMYFDEPIQTAPIEGGLVVKTVFTLNGLFVLLCGIFPATLMALCLSAMSTTLLS</sequence>
<feature type="transmembrane region" description="Helical" evidence="5">
    <location>
        <begin position="249"/>
        <end position="271"/>
    </location>
</feature>
<dbReference type="RefSeq" id="WP_089516334.1">
    <property type="nucleotide sequence ID" value="NZ_NJGG01000002.1"/>
</dbReference>
<feature type="transmembrane region" description="Helical" evidence="5">
    <location>
        <begin position="47"/>
        <end position="67"/>
    </location>
</feature>
<comment type="function">
    <text evidence="5">NDH-1 shuttles electrons from NADH, via FMN and iron-sulfur (Fe-S) centers, to quinones in the respiratory chain. The immediate electron acceptor for the enzyme in this species is believed to be ubiquinone. Couples the redox reaction to proton translocation (for every two electrons transferred, four hydrogen ions are translocated across the cytoplasmic membrane), and thus conserves the redox energy in a proton gradient.</text>
</comment>
<feature type="transmembrane region" description="Helical" evidence="5">
    <location>
        <begin position="79"/>
        <end position="103"/>
    </location>
</feature>
<feature type="transmembrane region" description="Helical" evidence="5">
    <location>
        <begin position="283"/>
        <end position="302"/>
    </location>
</feature>
<keyword evidence="5" id="KW-1278">Translocase</keyword>
<dbReference type="NCBIfam" id="NF004442">
    <property type="entry name" value="PRK05777.1-5"/>
    <property type="match status" value="1"/>
</dbReference>
<dbReference type="PRINTS" id="PR01434">
    <property type="entry name" value="NADHDHGNASE5"/>
</dbReference>
<feature type="transmembrane region" description="Helical" evidence="5">
    <location>
        <begin position="456"/>
        <end position="487"/>
    </location>
</feature>
<dbReference type="EC" id="7.1.1.-" evidence="5"/>
<keyword evidence="9" id="KW-1185">Reference proteome</keyword>
<evidence type="ECO:0000256" key="3">
    <source>
        <dbReference type="ARBA" id="ARBA00022989"/>
    </source>
</evidence>
<dbReference type="GO" id="GO:0008137">
    <property type="term" value="F:NADH dehydrogenase (ubiquinone) activity"/>
    <property type="evidence" value="ECO:0007669"/>
    <property type="project" value="InterPro"/>
</dbReference>
<feature type="transmembrane region" description="Helical" evidence="5">
    <location>
        <begin position="115"/>
        <end position="134"/>
    </location>
</feature>
<feature type="domain" description="NADH:quinone oxidoreductase/Mrp antiporter transmembrane" evidence="7">
    <location>
        <begin position="135"/>
        <end position="428"/>
    </location>
</feature>
<dbReference type="GO" id="GO:0012505">
    <property type="term" value="C:endomembrane system"/>
    <property type="evidence" value="ECO:0007669"/>
    <property type="project" value="UniProtKB-SubCell"/>
</dbReference>
<keyword evidence="4 5" id="KW-0472">Membrane</keyword>
<feature type="transmembrane region" description="Helical" evidence="5">
    <location>
        <begin position="416"/>
        <end position="435"/>
    </location>
</feature>
<dbReference type="NCBIfam" id="TIGR01770">
    <property type="entry name" value="NDH_I_N"/>
    <property type="match status" value="1"/>
</dbReference>
<dbReference type="HAMAP" id="MF_00445">
    <property type="entry name" value="NDH1_NuoN_1"/>
    <property type="match status" value="1"/>
</dbReference>
<feature type="transmembrane region" description="Helical" evidence="5">
    <location>
        <begin position="379"/>
        <end position="396"/>
    </location>
</feature>
<evidence type="ECO:0000256" key="4">
    <source>
        <dbReference type="ARBA" id="ARBA00023136"/>
    </source>
</evidence>